<evidence type="ECO:0000313" key="6">
    <source>
        <dbReference type="Proteomes" id="UP001236723"/>
    </source>
</evidence>
<sequence length="546" mass="61606">MPLMNLTVGQLLDEKAKKHPEHEAAVYPEKGIRWTYEQFNEKVNDAAKGLMALDIEKGDHVAIWSDNKPEWLTSQFATGKMGAVLVTVNTSYQAAELEYLLKQSDSSTLILAESYKGTSYIDILKELCPELEHCEKGELQSERLPHLKNIIVLSDQEYSGCYSWKDIIELGANRVTDQQLEERSNSLDCHEVINMQYTSGTTGFPKGVMLSHHNIVNNGKQIAECMQFTEKDRLCIPVPFFHCFGCVLGTMAAVSKAATMVIVEQFDPEKVLEAVSKEKCTALHGVPTMFIAELNHPKFDQYDFSHLRTGIMAGSNCPIEVMKDVMDKMGASEITITYGQTESSPAITQTKTDDPIDRRVSTVGKRHPNVEIKVVDPSTNEEVAPNEPGELCTRGYHVMKGYYNNEEETKNAIDEDGWLHTGDIAIVDDDGYVQITGRIKDMVIRGGENIYPREIEEYLYQHPDILDVQVVGVPDAKYGEELMAWVIAKEESNLTEEDLREFCKGNIAFHKIPKYIQFTKEYPMTASGKVQKYKLRQEAEQLLAKH</sequence>
<dbReference type="Gene3D" id="2.30.38.10">
    <property type="entry name" value="Luciferase, Domain 3"/>
    <property type="match status" value="1"/>
</dbReference>
<dbReference type="RefSeq" id="WP_307065864.1">
    <property type="nucleotide sequence ID" value="NZ_JAUSUP010000001.1"/>
</dbReference>
<feature type="domain" description="AMP-dependent synthetase/ligase" evidence="3">
    <location>
        <begin position="12"/>
        <end position="403"/>
    </location>
</feature>
<protein>
    <submittedName>
        <fullName evidence="5">Fatty-acyl-CoA synthase</fullName>
        <ecNumber evidence="5">6.2.1.-</ecNumber>
    </submittedName>
</protein>
<evidence type="ECO:0000256" key="2">
    <source>
        <dbReference type="ARBA" id="ARBA00022598"/>
    </source>
</evidence>
<feature type="domain" description="AMP-binding enzyme C-terminal" evidence="4">
    <location>
        <begin position="454"/>
        <end position="529"/>
    </location>
</feature>
<dbReference type="Pfam" id="PF00501">
    <property type="entry name" value="AMP-binding"/>
    <property type="match status" value="1"/>
</dbReference>
<keyword evidence="6" id="KW-1185">Reference proteome</keyword>
<dbReference type="EMBL" id="JAUSUP010000001">
    <property type="protein sequence ID" value="MDQ0350744.1"/>
    <property type="molecule type" value="Genomic_DNA"/>
</dbReference>
<dbReference type="PANTHER" id="PTHR43201">
    <property type="entry name" value="ACYL-COA SYNTHETASE"/>
    <property type="match status" value="1"/>
</dbReference>
<dbReference type="PANTHER" id="PTHR43201:SF5">
    <property type="entry name" value="MEDIUM-CHAIN ACYL-COA LIGASE ACSF2, MITOCHONDRIAL"/>
    <property type="match status" value="1"/>
</dbReference>
<dbReference type="Proteomes" id="UP001236723">
    <property type="component" value="Unassembled WGS sequence"/>
</dbReference>
<evidence type="ECO:0000313" key="5">
    <source>
        <dbReference type="EMBL" id="MDQ0350744.1"/>
    </source>
</evidence>
<dbReference type="PROSITE" id="PS00455">
    <property type="entry name" value="AMP_BINDING"/>
    <property type="match status" value="1"/>
</dbReference>
<accession>A0ABU0DQN6</accession>
<dbReference type="GO" id="GO:0016874">
    <property type="term" value="F:ligase activity"/>
    <property type="evidence" value="ECO:0007669"/>
    <property type="project" value="UniProtKB-KW"/>
</dbReference>
<dbReference type="SUPFAM" id="SSF56801">
    <property type="entry name" value="Acetyl-CoA synthetase-like"/>
    <property type="match status" value="1"/>
</dbReference>
<evidence type="ECO:0000256" key="1">
    <source>
        <dbReference type="ARBA" id="ARBA00006432"/>
    </source>
</evidence>
<dbReference type="InterPro" id="IPR025110">
    <property type="entry name" value="AMP-bd_C"/>
</dbReference>
<reference evidence="5 6" key="1">
    <citation type="submission" date="2023-07" db="EMBL/GenBank/DDBJ databases">
        <title>Genomic Encyclopedia of Type Strains, Phase IV (KMG-IV): sequencing the most valuable type-strain genomes for metagenomic binning, comparative biology and taxonomic classification.</title>
        <authorList>
            <person name="Goeker M."/>
        </authorList>
    </citation>
    <scope>NUCLEOTIDE SEQUENCE [LARGE SCALE GENOMIC DNA]</scope>
    <source>
        <strain evidence="5 6">DSM 15448</strain>
    </source>
</reference>
<dbReference type="Gene3D" id="3.30.300.30">
    <property type="match status" value="1"/>
</dbReference>
<proteinExistence type="inferred from homology"/>
<dbReference type="Gene3D" id="3.40.50.980">
    <property type="match status" value="2"/>
</dbReference>
<dbReference type="InterPro" id="IPR000873">
    <property type="entry name" value="AMP-dep_synth/lig_dom"/>
</dbReference>
<keyword evidence="2 5" id="KW-0436">Ligase</keyword>
<gene>
    <name evidence="5" type="ORF">J2R98_000547</name>
</gene>
<comment type="caution">
    <text evidence="5">The sequence shown here is derived from an EMBL/GenBank/DDBJ whole genome shotgun (WGS) entry which is preliminary data.</text>
</comment>
<organism evidence="5 6">
    <name type="scientific">Alkalibacillus filiformis</name>
    <dbReference type="NCBI Taxonomy" id="200990"/>
    <lineage>
        <taxon>Bacteria</taxon>
        <taxon>Bacillati</taxon>
        <taxon>Bacillota</taxon>
        <taxon>Bacilli</taxon>
        <taxon>Bacillales</taxon>
        <taxon>Bacillaceae</taxon>
        <taxon>Alkalibacillus</taxon>
    </lineage>
</organism>
<dbReference type="EC" id="6.2.1.-" evidence="5"/>
<dbReference type="CDD" id="cd05917">
    <property type="entry name" value="FACL_like_2"/>
    <property type="match status" value="1"/>
</dbReference>
<dbReference type="Pfam" id="PF13193">
    <property type="entry name" value="AMP-binding_C"/>
    <property type="match status" value="1"/>
</dbReference>
<name>A0ABU0DQN6_9BACI</name>
<evidence type="ECO:0000259" key="4">
    <source>
        <dbReference type="Pfam" id="PF13193"/>
    </source>
</evidence>
<dbReference type="InterPro" id="IPR045851">
    <property type="entry name" value="AMP-bd_C_sf"/>
</dbReference>
<dbReference type="InterPro" id="IPR020845">
    <property type="entry name" value="AMP-binding_CS"/>
</dbReference>
<evidence type="ECO:0000259" key="3">
    <source>
        <dbReference type="Pfam" id="PF00501"/>
    </source>
</evidence>
<comment type="similarity">
    <text evidence="1">Belongs to the ATP-dependent AMP-binding enzyme family.</text>
</comment>